<dbReference type="RefSeq" id="WP_163463171.1">
    <property type="nucleotide sequence ID" value="NZ_JAAAMG010000007.1"/>
</dbReference>
<name>A0A6N9T3Z9_9HYPH</name>
<evidence type="ECO:0000313" key="2">
    <source>
        <dbReference type="Proteomes" id="UP000469011"/>
    </source>
</evidence>
<reference evidence="1 2" key="1">
    <citation type="submission" date="2020-01" db="EMBL/GenBank/DDBJ databases">
        <title>Jiella pacifica sp. nov.</title>
        <authorList>
            <person name="Xue Z."/>
            <person name="Zhu S."/>
            <person name="Chen J."/>
            <person name="Yang J."/>
        </authorList>
    </citation>
    <scope>NUCLEOTIDE SEQUENCE [LARGE SCALE GENOMIC DNA]</scope>
    <source>
        <strain evidence="1 2">40Bstr34</strain>
    </source>
</reference>
<sequence>MKLGTIGRGLLPFLPLLVGVGLKFAPIDQPTGEQRVTLRLDHDVVEALRSSGKGWQTRVYGALRDWLDKSWPRGDA</sequence>
<keyword evidence="2" id="KW-1185">Reference proteome</keyword>
<gene>
    <name evidence="1" type="ORF">GTK09_10830</name>
</gene>
<dbReference type="AlphaFoldDB" id="A0A6N9T3Z9"/>
<proteinExistence type="predicted"/>
<comment type="caution">
    <text evidence="1">The sequence shown here is derived from an EMBL/GenBank/DDBJ whole genome shotgun (WGS) entry which is preliminary data.</text>
</comment>
<dbReference type="Proteomes" id="UP000469011">
    <property type="component" value="Unassembled WGS sequence"/>
</dbReference>
<organism evidence="1 2">
    <name type="scientific">Jiella pacifica</name>
    <dbReference type="NCBI Taxonomy" id="2696469"/>
    <lineage>
        <taxon>Bacteria</taxon>
        <taxon>Pseudomonadati</taxon>
        <taxon>Pseudomonadota</taxon>
        <taxon>Alphaproteobacteria</taxon>
        <taxon>Hyphomicrobiales</taxon>
        <taxon>Aurantimonadaceae</taxon>
        <taxon>Jiella</taxon>
    </lineage>
</organism>
<protein>
    <recommendedName>
        <fullName evidence="3">BrnA antitoxin of type II toxin-antitoxin system</fullName>
    </recommendedName>
</protein>
<evidence type="ECO:0008006" key="3">
    <source>
        <dbReference type="Google" id="ProtNLM"/>
    </source>
</evidence>
<dbReference type="EMBL" id="JAAAMG010000007">
    <property type="protein sequence ID" value="NDW04925.1"/>
    <property type="molecule type" value="Genomic_DNA"/>
</dbReference>
<evidence type="ECO:0000313" key="1">
    <source>
        <dbReference type="EMBL" id="NDW04925.1"/>
    </source>
</evidence>
<dbReference type="InterPro" id="IPR025528">
    <property type="entry name" value="BrnA_antitoxin"/>
</dbReference>
<accession>A0A6N9T3Z9</accession>
<dbReference type="Pfam" id="PF14384">
    <property type="entry name" value="BrnA_antitoxin"/>
    <property type="match status" value="1"/>
</dbReference>